<dbReference type="InterPro" id="IPR022683">
    <property type="entry name" value="Calpain_III"/>
</dbReference>
<evidence type="ECO:0000313" key="9">
    <source>
        <dbReference type="Proteomes" id="UP000799766"/>
    </source>
</evidence>
<dbReference type="InterPro" id="IPR022682">
    <property type="entry name" value="Calpain_domain_III"/>
</dbReference>
<dbReference type="SMART" id="SM00720">
    <property type="entry name" value="calpain_III"/>
    <property type="match status" value="1"/>
</dbReference>
<sequence>MSAAPTKDEALAMAVEAVELAMSLLKLSLSSSDRAELMATCHALLQEAENVKKSNGWPLSSTSSVSVPAAVEKTKKAPASTRIQTRAEQILLLKGSLFGSDKFVMWESAPSPSEFSLAPDGSLFEDAAKLDLSEFQNGILECWSRAEDALVPTSMKKYNGLPPGQSLLDIDGPASLLKMDMDLKVDLVQDAACDCSVVASLCAATALAEKGFPNIFASVIYPKANNRPVVSTNGKYIVRLNFNGSFRKVVIDDYLPVSRDHRTLHIVDRNNRTLLWPALLEKAYLKVRGGYDFPGSNCALDLWTLAGWIPEQVFTQDNEQPMADLWDRIFTSFRRGEVLVTAGTGKLDKRSEEHLGLESQHAYAVLNLKEEDHRKFFLIKNPWSKGTSWKGTISPPSMSASSPATGSRSSLLDEALDQNVNFPALVSLTNGQPGTFPRPNEQLTPGTFWIDMENLLQNFETIYLNWKPSLFTSRQDIHAAWNLATESPALLFSEQPQFMVKSKDGGPMWLLLCRHFTNDTLESAGLKDSTSLGKTGRLLPGYIGFYIYENNGVRVFEREGYCERSEIVSSPQTLLRFEARPNVSYAVVAFCEDSLSANYPFTLSAFGNSPIELERAFNKFVVNARVSSCWAQGTAGGSARSPTFGSNPQFRLVVRHAGSLVITLQEPSNAHNINVRLVHGKGKRIFVIRKRDVIGDSGDYTNSTAIAHVADVDPGTYTVIASTFEPDKYADFFLSVDSTVPIDLSELPRDGAGRVCRRLARATFNFGDNKVAAPLVPRRMIGVGVVASFCPGGASSLGGVRSTASESNVGSQAASNADGASNAGIRSPVRITIDVGRGSGRKILLASNNGEFTDEDGALRTDEVTLESRMLQANDMWLVLERLSGSSAASQEVYNVELRLDRETGLDVGAWRSWRDPLA</sequence>
<comment type="similarity">
    <text evidence="1">Belongs to the peptidase C2 family. PalB/RIM13 subfamily.</text>
</comment>
<dbReference type="InterPro" id="IPR036213">
    <property type="entry name" value="Calpain_III_sf"/>
</dbReference>
<evidence type="ECO:0000313" key="8">
    <source>
        <dbReference type="EMBL" id="KAF2459541.1"/>
    </source>
</evidence>
<reference evidence="8" key="1">
    <citation type="journal article" date="2020" name="Stud. Mycol.">
        <title>101 Dothideomycetes genomes: a test case for predicting lifestyles and emergence of pathogens.</title>
        <authorList>
            <person name="Haridas S."/>
            <person name="Albert R."/>
            <person name="Binder M."/>
            <person name="Bloem J."/>
            <person name="Labutti K."/>
            <person name="Salamov A."/>
            <person name="Andreopoulos B."/>
            <person name="Baker S."/>
            <person name="Barry K."/>
            <person name="Bills G."/>
            <person name="Bluhm B."/>
            <person name="Cannon C."/>
            <person name="Castanera R."/>
            <person name="Culley D."/>
            <person name="Daum C."/>
            <person name="Ezra D."/>
            <person name="Gonzalez J."/>
            <person name="Henrissat B."/>
            <person name="Kuo A."/>
            <person name="Liang C."/>
            <person name="Lipzen A."/>
            <person name="Lutzoni F."/>
            <person name="Magnuson J."/>
            <person name="Mondo S."/>
            <person name="Nolan M."/>
            <person name="Ohm R."/>
            <person name="Pangilinan J."/>
            <person name="Park H.-J."/>
            <person name="Ramirez L."/>
            <person name="Alfaro M."/>
            <person name="Sun H."/>
            <person name="Tritt A."/>
            <person name="Yoshinaga Y."/>
            <person name="Zwiers L.-H."/>
            <person name="Turgeon B."/>
            <person name="Goodwin S."/>
            <person name="Spatafora J."/>
            <person name="Crous P."/>
            <person name="Grigoriev I."/>
        </authorList>
    </citation>
    <scope>NUCLEOTIDE SEQUENCE</scope>
    <source>
        <strain evidence="8">ATCC 16933</strain>
    </source>
</reference>
<dbReference type="EMBL" id="MU001675">
    <property type="protein sequence ID" value="KAF2459541.1"/>
    <property type="molecule type" value="Genomic_DNA"/>
</dbReference>
<dbReference type="InterPro" id="IPR022684">
    <property type="entry name" value="Calpain_cysteine_protease"/>
</dbReference>
<dbReference type="PANTHER" id="PTHR46143:SF1">
    <property type="entry name" value="CALPAIN-7"/>
    <property type="match status" value="1"/>
</dbReference>
<dbReference type="InterPro" id="IPR001300">
    <property type="entry name" value="Peptidase_C2_calpain_cat"/>
</dbReference>
<feature type="active site" evidence="5 6">
    <location>
        <position position="195"/>
    </location>
</feature>
<organism evidence="8 9">
    <name type="scientific">Lineolata rhizophorae</name>
    <dbReference type="NCBI Taxonomy" id="578093"/>
    <lineage>
        <taxon>Eukaryota</taxon>
        <taxon>Fungi</taxon>
        <taxon>Dikarya</taxon>
        <taxon>Ascomycota</taxon>
        <taxon>Pezizomycotina</taxon>
        <taxon>Dothideomycetes</taxon>
        <taxon>Dothideomycetes incertae sedis</taxon>
        <taxon>Lineolatales</taxon>
        <taxon>Lineolataceae</taxon>
        <taxon>Lineolata</taxon>
    </lineage>
</organism>
<dbReference type="GO" id="GO:0006508">
    <property type="term" value="P:proteolysis"/>
    <property type="evidence" value="ECO:0007669"/>
    <property type="project" value="UniProtKB-KW"/>
</dbReference>
<keyword evidence="4 6" id="KW-0788">Thiol protease</keyword>
<evidence type="ECO:0000256" key="1">
    <source>
        <dbReference type="ARBA" id="ARBA00010193"/>
    </source>
</evidence>
<evidence type="ECO:0000256" key="2">
    <source>
        <dbReference type="ARBA" id="ARBA00022670"/>
    </source>
</evidence>
<dbReference type="Pfam" id="PF00648">
    <property type="entry name" value="Peptidase_C2"/>
    <property type="match status" value="1"/>
</dbReference>
<name>A0A6A6P6C8_9PEZI</name>
<dbReference type="Proteomes" id="UP000799766">
    <property type="component" value="Unassembled WGS sequence"/>
</dbReference>
<evidence type="ECO:0000256" key="6">
    <source>
        <dbReference type="PROSITE-ProRule" id="PRU00239"/>
    </source>
</evidence>
<dbReference type="GO" id="GO:0004198">
    <property type="term" value="F:calcium-dependent cysteine-type endopeptidase activity"/>
    <property type="evidence" value="ECO:0007669"/>
    <property type="project" value="InterPro"/>
</dbReference>
<feature type="active site" evidence="5 6">
    <location>
        <position position="381"/>
    </location>
</feature>
<dbReference type="Gene3D" id="3.90.70.10">
    <property type="entry name" value="Cysteine proteinases"/>
    <property type="match status" value="1"/>
</dbReference>
<evidence type="ECO:0000256" key="3">
    <source>
        <dbReference type="ARBA" id="ARBA00022801"/>
    </source>
</evidence>
<dbReference type="AlphaFoldDB" id="A0A6A6P6C8"/>
<dbReference type="OrthoDB" id="167576at2759"/>
<keyword evidence="3 6" id="KW-0378">Hydrolase</keyword>
<evidence type="ECO:0000256" key="4">
    <source>
        <dbReference type="ARBA" id="ARBA00022807"/>
    </source>
</evidence>
<dbReference type="InterPro" id="IPR051297">
    <property type="entry name" value="PalB/RIM13"/>
</dbReference>
<accession>A0A6A6P6C8</accession>
<evidence type="ECO:0000259" key="7">
    <source>
        <dbReference type="PROSITE" id="PS50203"/>
    </source>
</evidence>
<dbReference type="Gene3D" id="2.60.120.380">
    <property type="match status" value="1"/>
</dbReference>
<keyword evidence="9" id="KW-1185">Reference proteome</keyword>
<dbReference type="SUPFAM" id="SSF49758">
    <property type="entry name" value="Calpain large subunit, middle domain (domain III)"/>
    <property type="match status" value="2"/>
</dbReference>
<dbReference type="SUPFAM" id="SSF54001">
    <property type="entry name" value="Cysteine proteinases"/>
    <property type="match status" value="1"/>
</dbReference>
<feature type="active site" evidence="5 6">
    <location>
        <position position="361"/>
    </location>
</feature>
<protein>
    <recommendedName>
        <fullName evidence="7">Calpain catalytic domain-containing protein</fullName>
    </recommendedName>
</protein>
<dbReference type="InterPro" id="IPR038765">
    <property type="entry name" value="Papain-like_cys_pep_sf"/>
</dbReference>
<evidence type="ECO:0000256" key="5">
    <source>
        <dbReference type="PIRSR" id="PIRSR622684-1"/>
    </source>
</evidence>
<dbReference type="SMART" id="SM00230">
    <property type="entry name" value="CysPc"/>
    <property type="match status" value="1"/>
</dbReference>
<dbReference type="Pfam" id="PF25435">
    <property type="entry name" value="PalB_C"/>
    <property type="match status" value="1"/>
</dbReference>
<dbReference type="PROSITE" id="PS50203">
    <property type="entry name" value="CALPAIN_CAT"/>
    <property type="match status" value="1"/>
</dbReference>
<dbReference type="PANTHER" id="PTHR46143">
    <property type="entry name" value="CALPAIN-7"/>
    <property type="match status" value="1"/>
</dbReference>
<dbReference type="PRINTS" id="PR00704">
    <property type="entry name" value="CALPAIN"/>
</dbReference>
<keyword evidence="2 6" id="KW-0645">Protease</keyword>
<feature type="domain" description="Calpain catalytic" evidence="7">
    <location>
        <begin position="114"/>
        <end position="468"/>
    </location>
</feature>
<dbReference type="Pfam" id="PF01067">
    <property type="entry name" value="Calpain_III"/>
    <property type="match status" value="1"/>
</dbReference>
<proteinExistence type="inferred from homology"/>
<gene>
    <name evidence="8" type="ORF">BDY21DRAFT_370259</name>
</gene>